<feature type="domain" description="Glycosyltransferase 2-like" evidence="4">
    <location>
        <begin position="44"/>
        <end position="158"/>
    </location>
</feature>
<dbReference type="Gene3D" id="3.90.550.10">
    <property type="entry name" value="Spore Coat Polysaccharide Biosynthesis Protein SpsA, Chain A"/>
    <property type="match status" value="1"/>
</dbReference>
<keyword evidence="6" id="KW-1185">Reference proteome</keyword>
<comment type="similarity">
    <text evidence="1">Belongs to the glycosyltransferase 2 family.</text>
</comment>
<evidence type="ECO:0000256" key="3">
    <source>
        <dbReference type="ARBA" id="ARBA00022679"/>
    </source>
</evidence>
<dbReference type="AlphaFoldDB" id="A0A919TV93"/>
<dbReference type="SUPFAM" id="SSF53448">
    <property type="entry name" value="Nucleotide-diphospho-sugar transferases"/>
    <property type="match status" value="1"/>
</dbReference>
<reference evidence="5" key="1">
    <citation type="submission" date="2021-01" db="EMBL/GenBank/DDBJ databases">
        <title>Whole genome shotgun sequence of Actinoplanes tereljensis NBRC 105297.</title>
        <authorList>
            <person name="Komaki H."/>
            <person name="Tamura T."/>
        </authorList>
    </citation>
    <scope>NUCLEOTIDE SEQUENCE</scope>
    <source>
        <strain evidence="5">NBRC 105297</strain>
    </source>
</reference>
<dbReference type="PANTHER" id="PTHR43630">
    <property type="entry name" value="POLY-BETA-1,6-N-ACETYL-D-GLUCOSAMINE SYNTHASE"/>
    <property type="match status" value="1"/>
</dbReference>
<dbReference type="InterPro" id="IPR001173">
    <property type="entry name" value="Glyco_trans_2-like"/>
</dbReference>
<organism evidence="5 6">
    <name type="scientific">Paractinoplanes tereljensis</name>
    <dbReference type="NCBI Taxonomy" id="571912"/>
    <lineage>
        <taxon>Bacteria</taxon>
        <taxon>Bacillati</taxon>
        <taxon>Actinomycetota</taxon>
        <taxon>Actinomycetes</taxon>
        <taxon>Micromonosporales</taxon>
        <taxon>Micromonosporaceae</taxon>
        <taxon>Paractinoplanes</taxon>
    </lineage>
</organism>
<evidence type="ECO:0000313" key="5">
    <source>
        <dbReference type="EMBL" id="GIF23691.1"/>
    </source>
</evidence>
<dbReference type="InterPro" id="IPR029044">
    <property type="entry name" value="Nucleotide-diphossugar_trans"/>
</dbReference>
<evidence type="ECO:0000256" key="1">
    <source>
        <dbReference type="ARBA" id="ARBA00006739"/>
    </source>
</evidence>
<accession>A0A919TV93</accession>
<keyword evidence="3 5" id="KW-0808">Transferase</keyword>
<dbReference type="EMBL" id="BOMY01000041">
    <property type="protein sequence ID" value="GIF23691.1"/>
    <property type="molecule type" value="Genomic_DNA"/>
</dbReference>
<comment type="caution">
    <text evidence="5">The sequence shown here is derived from an EMBL/GenBank/DDBJ whole genome shotgun (WGS) entry which is preliminary data.</text>
</comment>
<gene>
    <name evidence="5" type="ORF">Ate02nite_64210</name>
</gene>
<dbReference type="CDD" id="cd00761">
    <property type="entry name" value="Glyco_tranf_GTA_type"/>
    <property type="match status" value="1"/>
</dbReference>
<sequence>MPRKAPLCLRDDAHHKPAGRNPWITDHGDVGLCRMWMMGDMLISVVVPVYNEEQFLRACLDAVFGQDEPVHEVIVVDNGSSDGTLRVLDEYAGRVTLLSEPRRGVQHARNRGFDAAGGDVIGRIDADTRLGPGWSRAVRETFAEPAVQAATGPVAYYDVVLAGLIDGGDALFRRVWGGRELDWLLGANMAIRATAWRRVRPALCDDAGVHEDIDLGIHLHAAGEATVFAAGMRAGTSARRIANRFTDYRRYVLMTEQTYRRHPGRPHAYARAWLTARAQFLLFPLLRLVYALAQPRPLAALRGGGRKNPMLPGR</sequence>
<dbReference type="GO" id="GO:0016757">
    <property type="term" value="F:glycosyltransferase activity"/>
    <property type="evidence" value="ECO:0007669"/>
    <property type="project" value="UniProtKB-KW"/>
</dbReference>
<dbReference type="PANTHER" id="PTHR43630:SF1">
    <property type="entry name" value="POLY-BETA-1,6-N-ACETYL-D-GLUCOSAMINE SYNTHASE"/>
    <property type="match status" value="1"/>
</dbReference>
<dbReference type="Pfam" id="PF00535">
    <property type="entry name" value="Glycos_transf_2"/>
    <property type="match status" value="1"/>
</dbReference>
<evidence type="ECO:0000256" key="2">
    <source>
        <dbReference type="ARBA" id="ARBA00022676"/>
    </source>
</evidence>
<evidence type="ECO:0000259" key="4">
    <source>
        <dbReference type="Pfam" id="PF00535"/>
    </source>
</evidence>
<dbReference type="Proteomes" id="UP000623608">
    <property type="component" value="Unassembled WGS sequence"/>
</dbReference>
<name>A0A919TV93_9ACTN</name>
<evidence type="ECO:0000313" key="6">
    <source>
        <dbReference type="Proteomes" id="UP000623608"/>
    </source>
</evidence>
<protein>
    <submittedName>
        <fullName evidence="5">Glycosyl transferase</fullName>
    </submittedName>
</protein>
<proteinExistence type="inferred from homology"/>
<keyword evidence="2" id="KW-0328">Glycosyltransferase</keyword>